<evidence type="ECO:0000256" key="1">
    <source>
        <dbReference type="ARBA" id="ARBA00022801"/>
    </source>
</evidence>
<comment type="function">
    <text evidence="2">Hydrolyzes RNA 2',3'-cyclic phosphodiester to an RNA 2'-phosphomonoester.</text>
</comment>
<feature type="short sequence motif" description="HXTX 2" evidence="2">
    <location>
        <begin position="135"/>
        <end position="138"/>
    </location>
</feature>
<dbReference type="NCBIfam" id="TIGR02258">
    <property type="entry name" value="2_5_ligase"/>
    <property type="match status" value="1"/>
</dbReference>
<dbReference type="Proteomes" id="UP001461341">
    <property type="component" value="Chromosome"/>
</dbReference>
<feature type="short sequence motif" description="HXTX 1" evidence="2">
    <location>
        <begin position="46"/>
        <end position="49"/>
    </location>
</feature>
<dbReference type="InterPro" id="IPR009097">
    <property type="entry name" value="Cyclic_Pdiesterase"/>
</dbReference>
<feature type="domain" description="Phosphoesterase HXTX" evidence="3">
    <location>
        <begin position="106"/>
        <end position="179"/>
    </location>
</feature>
<dbReference type="PANTHER" id="PTHR35561">
    <property type="entry name" value="RNA 2',3'-CYCLIC PHOSPHODIESTERASE"/>
    <property type="match status" value="1"/>
</dbReference>
<keyword evidence="5" id="KW-1185">Reference proteome</keyword>
<dbReference type="RefSeq" id="WP_369017439.1">
    <property type="nucleotide sequence ID" value="NZ_CP121689.1"/>
</dbReference>
<feature type="active site" description="Proton acceptor" evidence="2">
    <location>
        <position position="135"/>
    </location>
</feature>
<dbReference type="PANTHER" id="PTHR35561:SF1">
    <property type="entry name" value="RNA 2',3'-CYCLIC PHOSPHODIESTERASE"/>
    <property type="match status" value="1"/>
</dbReference>
<dbReference type="InterPro" id="IPR014051">
    <property type="entry name" value="Phosphoesterase_HXTX"/>
</dbReference>
<reference evidence="4 5" key="1">
    <citation type="submission" date="2023-03" db="EMBL/GenBank/DDBJ databases">
        <title>Novel Species.</title>
        <authorList>
            <person name="Ma S."/>
        </authorList>
    </citation>
    <scope>NUCLEOTIDE SEQUENCE [LARGE SCALE GENOMIC DNA]</scope>
    <source>
        <strain evidence="4 5">B11</strain>
    </source>
</reference>
<comment type="catalytic activity">
    <reaction evidence="2">
        <text>a 3'-end 2',3'-cyclophospho-ribonucleotide-RNA + H2O = a 3'-end 2'-phospho-ribonucleotide-RNA + H(+)</text>
        <dbReference type="Rhea" id="RHEA:11828"/>
        <dbReference type="Rhea" id="RHEA-COMP:10464"/>
        <dbReference type="Rhea" id="RHEA-COMP:17353"/>
        <dbReference type="ChEBI" id="CHEBI:15377"/>
        <dbReference type="ChEBI" id="CHEBI:15378"/>
        <dbReference type="ChEBI" id="CHEBI:83064"/>
        <dbReference type="ChEBI" id="CHEBI:173113"/>
        <dbReference type="EC" id="3.1.4.58"/>
    </reaction>
</comment>
<name>A0ABZ2Y8F5_9BACT</name>
<dbReference type="InterPro" id="IPR004175">
    <property type="entry name" value="RNA_CPDase"/>
</dbReference>
<proteinExistence type="inferred from homology"/>
<evidence type="ECO:0000313" key="4">
    <source>
        <dbReference type="EMBL" id="WZL75293.1"/>
    </source>
</evidence>
<dbReference type="SUPFAM" id="SSF55144">
    <property type="entry name" value="LigT-like"/>
    <property type="match status" value="1"/>
</dbReference>
<organism evidence="4 5">
    <name type="scientific">Thermatribacter velox</name>
    <dbReference type="NCBI Taxonomy" id="3039681"/>
    <lineage>
        <taxon>Bacteria</taxon>
        <taxon>Pseudomonadati</taxon>
        <taxon>Atribacterota</taxon>
        <taxon>Atribacteria</taxon>
        <taxon>Atribacterales</taxon>
        <taxon>Thermatribacteraceae</taxon>
        <taxon>Thermatribacter</taxon>
    </lineage>
</organism>
<sequence length="189" mass="21853">MENEVNLRCFIALDLEEEAKEAIARFIGNAKTSFPEAKWVNPQQVHLTLRFFGAMNSSWLPLISSITERIAASFPKIPAFISKIGVFPEPRRARVIWMGFDALAEDRIKQLAEELNHQLWEVLKIEAEEKAFVPHLTIARLRKPKRVDLENFRLPGKIATNLYRITLYKSTLTPRGPIYSELSFYPLKR</sequence>
<protein>
    <recommendedName>
        <fullName evidence="2">RNA 2',3'-cyclic phosphodiesterase</fullName>
        <shortName evidence="2">RNA 2',3'-CPDase</shortName>
        <ecNumber evidence="2">3.1.4.58</ecNumber>
    </recommendedName>
</protein>
<comment type="similarity">
    <text evidence="2">Belongs to the 2H phosphoesterase superfamily. ThpR family.</text>
</comment>
<dbReference type="Gene3D" id="3.90.1140.10">
    <property type="entry name" value="Cyclic phosphodiesterase"/>
    <property type="match status" value="1"/>
</dbReference>
<dbReference type="Pfam" id="PF02834">
    <property type="entry name" value="LigT_PEase"/>
    <property type="match status" value="2"/>
</dbReference>
<evidence type="ECO:0000259" key="3">
    <source>
        <dbReference type="Pfam" id="PF02834"/>
    </source>
</evidence>
<gene>
    <name evidence="4" type="primary">thpR</name>
    <name evidence="4" type="ORF">QBE54_06735</name>
</gene>
<accession>A0ABZ2Y8F5</accession>
<dbReference type="EMBL" id="CP121689">
    <property type="protein sequence ID" value="WZL75293.1"/>
    <property type="molecule type" value="Genomic_DNA"/>
</dbReference>
<evidence type="ECO:0000256" key="2">
    <source>
        <dbReference type="HAMAP-Rule" id="MF_01940"/>
    </source>
</evidence>
<feature type="active site" description="Proton donor" evidence="2">
    <location>
        <position position="46"/>
    </location>
</feature>
<evidence type="ECO:0000313" key="5">
    <source>
        <dbReference type="Proteomes" id="UP001461341"/>
    </source>
</evidence>
<dbReference type="EC" id="3.1.4.58" evidence="2"/>
<feature type="domain" description="Phosphoesterase HXTX" evidence="3">
    <location>
        <begin position="14"/>
        <end position="97"/>
    </location>
</feature>
<dbReference type="HAMAP" id="MF_01940">
    <property type="entry name" value="RNA_CPDase"/>
    <property type="match status" value="1"/>
</dbReference>
<keyword evidence="1 2" id="KW-0378">Hydrolase</keyword>